<name>A0ABS3V7Y9_9ACTN</name>
<dbReference type="InterPro" id="IPR015797">
    <property type="entry name" value="NUDIX_hydrolase-like_dom_sf"/>
</dbReference>
<reference evidence="2 3" key="1">
    <citation type="submission" date="2021-03" db="EMBL/GenBank/DDBJ databases">
        <authorList>
            <person name="Lee D.-H."/>
        </authorList>
    </citation>
    <scope>NUCLEOTIDE SEQUENCE [LARGE SCALE GENOMIC DNA]</scope>
    <source>
        <strain evidence="2 3">MMS20-R2-23</strain>
    </source>
</reference>
<dbReference type="InterPro" id="IPR000086">
    <property type="entry name" value="NUDIX_hydrolase_dom"/>
</dbReference>
<dbReference type="Proteomes" id="UP000671399">
    <property type="component" value="Unassembled WGS sequence"/>
</dbReference>
<dbReference type="SUPFAM" id="SSF55811">
    <property type="entry name" value="Nudix"/>
    <property type="match status" value="1"/>
</dbReference>
<dbReference type="Pfam" id="PF00293">
    <property type="entry name" value="NUDIX"/>
    <property type="match status" value="1"/>
</dbReference>
<keyword evidence="3" id="KW-1185">Reference proteome</keyword>
<dbReference type="EMBL" id="JAGFWR010000005">
    <property type="protein sequence ID" value="MBO4161726.1"/>
    <property type="molecule type" value="Genomic_DNA"/>
</dbReference>
<keyword evidence="2" id="KW-0378">Hydrolase</keyword>
<evidence type="ECO:0000313" key="3">
    <source>
        <dbReference type="Proteomes" id="UP000671399"/>
    </source>
</evidence>
<dbReference type="Gene3D" id="3.90.79.10">
    <property type="entry name" value="Nucleoside Triphosphate Pyrophosphohydrolase"/>
    <property type="match status" value="1"/>
</dbReference>
<sequence length="162" mass="17172">MSITLPFRWIADRPAPTATVVQVYGWLFDDHGRVLVQDTPDGHNLPGGSPELVDADPAATLHREAAEESQVRLTDPVLLGHELADGHAYLRMAARIVGFDARRPDPDGGRLLGRRLVPVVDVPPLLGWGDSGAEQAAAAARVAATRWGLPVGSPTAPAAVID</sequence>
<dbReference type="CDD" id="cd02883">
    <property type="entry name" value="NUDIX_Hydrolase"/>
    <property type="match status" value="1"/>
</dbReference>
<accession>A0ABS3V7Y9</accession>
<gene>
    <name evidence="2" type="ORF">JQN83_13030</name>
</gene>
<evidence type="ECO:0000259" key="1">
    <source>
        <dbReference type="Pfam" id="PF00293"/>
    </source>
</evidence>
<organism evidence="2 3">
    <name type="scientific">Micromonospora antibiotica</name>
    <dbReference type="NCBI Taxonomy" id="2807623"/>
    <lineage>
        <taxon>Bacteria</taxon>
        <taxon>Bacillati</taxon>
        <taxon>Actinomycetota</taxon>
        <taxon>Actinomycetes</taxon>
        <taxon>Micromonosporales</taxon>
        <taxon>Micromonosporaceae</taxon>
        <taxon>Micromonospora</taxon>
    </lineage>
</organism>
<proteinExistence type="predicted"/>
<feature type="domain" description="Nudix hydrolase" evidence="1">
    <location>
        <begin position="21"/>
        <end position="81"/>
    </location>
</feature>
<evidence type="ECO:0000313" key="2">
    <source>
        <dbReference type="EMBL" id="MBO4161726.1"/>
    </source>
</evidence>
<dbReference type="GO" id="GO:0016787">
    <property type="term" value="F:hydrolase activity"/>
    <property type="evidence" value="ECO:0007669"/>
    <property type="project" value="UniProtKB-KW"/>
</dbReference>
<comment type="caution">
    <text evidence="2">The sequence shown here is derived from an EMBL/GenBank/DDBJ whole genome shotgun (WGS) entry which is preliminary data.</text>
</comment>
<dbReference type="RefSeq" id="WP_208567374.1">
    <property type="nucleotide sequence ID" value="NZ_JAGFWR010000005.1"/>
</dbReference>
<protein>
    <submittedName>
        <fullName evidence="2">NUDIX hydrolase</fullName>
    </submittedName>
</protein>